<dbReference type="SUPFAM" id="SSF46689">
    <property type="entry name" value="Homeodomain-like"/>
    <property type="match status" value="1"/>
</dbReference>
<dbReference type="InterPro" id="IPR009057">
    <property type="entry name" value="Homeodomain-like_sf"/>
</dbReference>
<keyword evidence="3" id="KW-0804">Transcription</keyword>
<sequence length="338" mass="39315">MQEEQHTVELQQQFFPISDFHTVMDKWSDLLDDDPQKNIYTADNDYHSFAFAYQLLGDDVLILHQKTHCHAKHRMELLPRRKSKFYTLKCLINQNKSARLISQNHHYDMHQGTMAFFSNYANYITELPAGYREENLQIVISHKFIDEYINRQHISHSRLQLIINDPNDLMFVIQQPPAPIKSNIKQLAQTVVGSSTATNKLNTLTHISNTLDMLFRLQIEEPTQPTSLPQNKAQQVAKYLDDYLTMPFPGMDFLATQFGISVSGLKRHFKQEMDTTPFQYYRHKQMQLAQKKLQESTATVSKVAYQLGFDNPSNFIRAFKGEFGITPGKYQKEQDTEA</sequence>
<dbReference type="PANTHER" id="PTHR47893">
    <property type="entry name" value="REGULATORY PROTEIN PCHR"/>
    <property type="match status" value="1"/>
</dbReference>
<dbReference type="InterPro" id="IPR020449">
    <property type="entry name" value="Tscrpt_reg_AraC-type_HTH"/>
</dbReference>
<evidence type="ECO:0000256" key="1">
    <source>
        <dbReference type="ARBA" id="ARBA00023015"/>
    </source>
</evidence>
<gene>
    <name evidence="5" type="ORF">CK503_14180</name>
</gene>
<dbReference type="PRINTS" id="PR00032">
    <property type="entry name" value="HTHARAC"/>
</dbReference>
<keyword evidence="2" id="KW-0238">DNA-binding</keyword>
<evidence type="ECO:0000256" key="3">
    <source>
        <dbReference type="ARBA" id="ARBA00023163"/>
    </source>
</evidence>
<protein>
    <recommendedName>
        <fullName evidence="4">HTH araC/xylS-type domain-containing protein</fullName>
    </recommendedName>
</protein>
<feature type="domain" description="HTH araC/xylS-type" evidence="4">
    <location>
        <begin position="234"/>
        <end position="333"/>
    </location>
</feature>
<keyword evidence="6" id="KW-1185">Reference proteome</keyword>
<keyword evidence="1" id="KW-0805">Transcription regulation</keyword>
<dbReference type="AlphaFoldDB" id="A0A2A2G8B5"/>
<accession>A0A2A2G8B5</accession>
<reference evidence="5 6" key="1">
    <citation type="submission" date="2017-08" db="EMBL/GenBank/DDBJ databases">
        <title>Aliifodinibius alkalisoli sp. nov., isolated from saline alkaline soil.</title>
        <authorList>
            <person name="Liu D."/>
            <person name="Zhang G."/>
        </authorList>
    </citation>
    <scope>NUCLEOTIDE SEQUENCE [LARGE SCALE GENOMIC DNA]</scope>
    <source>
        <strain evidence="5 6">WN023</strain>
    </source>
</reference>
<dbReference type="EMBL" id="NSKE01000011">
    <property type="protein sequence ID" value="PAU93063.1"/>
    <property type="molecule type" value="Genomic_DNA"/>
</dbReference>
<dbReference type="RefSeq" id="WP_095607483.1">
    <property type="nucleotide sequence ID" value="NZ_NSKE01000011.1"/>
</dbReference>
<dbReference type="GO" id="GO:0043565">
    <property type="term" value="F:sequence-specific DNA binding"/>
    <property type="evidence" value="ECO:0007669"/>
    <property type="project" value="InterPro"/>
</dbReference>
<organism evidence="5 6">
    <name type="scientific">Fodinibius salipaludis</name>
    <dbReference type="NCBI Taxonomy" id="2032627"/>
    <lineage>
        <taxon>Bacteria</taxon>
        <taxon>Pseudomonadati</taxon>
        <taxon>Balneolota</taxon>
        <taxon>Balneolia</taxon>
        <taxon>Balneolales</taxon>
        <taxon>Balneolaceae</taxon>
        <taxon>Fodinibius</taxon>
    </lineage>
</organism>
<dbReference type="Gene3D" id="1.10.10.60">
    <property type="entry name" value="Homeodomain-like"/>
    <property type="match status" value="1"/>
</dbReference>
<dbReference type="SMART" id="SM00342">
    <property type="entry name" value="HTH_ARAC"/>
    <property type="match status" value="1"/>
</dbReference>
<dbReference type="PANTHER" id="PTHR47893:SF1">
    <property type="entry name" value="REGULATORY PROTEIN PCHR"/>
    <property type="match status" value="1"/>
</dbReference>
<dbReference type="PROSITE" id="PS01124">
    <property type="entry name" value="HTH_ARAC_FAMILY_2"/>
    <property type="match status" value="1"/>
</dbReference>
<dbReference type="Pfam" id="PF12833">
    <property type="entry name" value="HTH_18"/>
    <property type="match status" value="1"/>
</dbReference>
<name>A0A2A2G8B5_9BACT</name>
<dbReference type="Proteomes" id="UP000218831">
    <property type="component" value="Unassembled WGS sequence"/>
</dbReference>
<evidence type="ECO:0000313" key="5">
    <source>
        <dbReference type="EMBL" id="PAU93063.1"/>
    </source>
</evidence>
<dbReference type="InterPro" id="IPR053142">
    <property type="entry name" value="PchR_regulatory_protein"/>
</dbReference>
<evidence type="ECO:0000313" key="6">
    <source>
        <dbReference type="Proteomes" id="UP000218831"/>
    </source>
</evidence>
<dbReference type="OrthoDB" id="1156172at2"/>
<dbReference type="GO" id="GO:0003700">
    <property type="term" value="F:DNA-binding transcription factor activity"/>
    <property type="evidence" value="ECO:0007669"/>
    <property type="project" value="InterPro"/>
</dbReference>
<dbReference type="InterPro" id="IPR018060">
    <property type="entry name" value="HTH_AraC"/>
</dbReference>
<proteinExistence type="predicted"/>
<comment type="caution">
    <text evidence="5">The sequence shown here is derived from an EMBL/GenBank/DDBJ whole genome shotgun (WGS) entry which is preliminary data.</text>
</comment>
<evidence type="ECO:0000256" key="2">
    <source>
        <dbReference type="ARBA" id="ARBA00023125"/>
    </source>
</evidence>
<evidence type="ECO:0000259" key="4">
    <source>
        <dbReference type="PROSITE" id="PS01124"/>
    </source>
</evidence>